<dbReference type="InterPro" id="IPR036390">
    <property type="entry name" value="WH_DNA-bd_sf"/>
</dbReference>
<evidence type="ECO:0000256" key="3">
    <source>
        <dbReference type="ARBA" id="ARBA00023163"/>
    </source>
</evidence>
<feature type="domain" description="HTH deoR-type" evidence="5">
    <location>
        <begin position="3"/>
        <end position="62"/>
    </location>
</feature>
<dbReference type="InterPro" id="IPR013196">
    <property type="entry name" value="HTH_11"/>
</dbReference>
<dbReference type="InterPro" id="IPR051534">
    <property type="entry name" value="CBASS_pafABC_assoc_protein"/>
</dbReference>
<dbReference type="PROSITE" id="PS00894">
    <property type="entry name" value="HTH_DEOR_1"/>
    <property type="match status" value="1"/>
</dbReference>
<dbReference type="Proteomes" id="UP000482960">
    <property type="component" value="Unassembled WGS sequence"/>
</dbReference>
<evidence type="ECO:0000313" key="6">
    <source>
        <dbReference type="EMBL" id="GFJ95721.1"/>
    </source>
</evidence>
<gene>
    <name evidence="6" type="ORF">Prum_093630</name>
</gene>
<dbReference type="Pfam" id="PF13280">
    <property type="entry name" value="WYL"/>
    <property type="match status" value="1"/>
</dbReference>
<evidence type="ECO:0000256" key="4">
    <source>
        <dbReference type="SAM" id="MobiDB-lite"/>
    </source>
</evidence>
<dbReference type="Pfam" id="PF08279">
    <property type="entry name" value="HTH_11"/>
    <property type="match status" value="1"/>
</dbReference>
<feature type="region of interest" description="Disordered" evidence="4">
    <location>
        <begin position="208"/>
        <end position="260"/>
    </location>
</feature>
<proteinExistence type="predicted"/>
<keyword evidence="7" id="KW-1185">Reference proteome</keyword>
<dbReference type="PANTHER" id="PTHR34580:SF3">
    <property type="entry name" value="PROTEIN PAFB"/>
    <property type="match status" value="1"/>
</dbReference>
<dbReference type="InterPro" id="IPR036388">
    <property type="entry name" value="WH-like_DNA-bd_sf"/>
</dbReference>
<dbReference type="PROSITE" id="PS51000">
    <property type="entry name" value="HTH_DEOR_2"/>
    <property type="match status" value="1"/>
</dbReference>
<name>A0A6V8LL78_9ACTN</name>
<protein>
    <recommendedName>
        <fullName evidence="5">HTH deoR-type domain-containing protein</fullName>
    </recommendedName>
</protein>
<evidence type="ECO:0000259" key="5">
    <source>
        <dbReference type="PROSITE" id="PS51000"/>
    </source>
</evidence>
<dbReference type="Gene3D" id="1.10.10.10">
    <property type="entry name" value="Winged helix-like DNA-binding domain superfamily/Winged helix DNA-binding domain"/>
    <property type="match status" value="1"/>
</dbReference>
<sequence>METSVRLLRLLSLLLARRDWSGADLAQRLGVTTRTVRNDVERLRILGYQVDSTTGTAGGYRLGAGTALPPLLLDDEEAVAVALGLRAAAAGTVTGIEETSVRALTKLEQTLPSRLRHRVDALRAATVSAAGGGPTVDAHTLITIAGAARNHETLRFDYLGHDGQASIRRVEPHRLVYTGHRWYLLAWDTDRGDWRTFRADRIRPACRPAHASRPANHPAVTPPPTYGAASPRCPGPTGPGSACTHPRRRSPTGSPRRPAY</sequence>
<dbReference type="EMBL" id="BLPG01000002">
    <property type="protein sequence ID" value="GFJ95721.1"/>
    <property type="molecule type" value="Genomic_DNA"/>
</dbReference>
<dbReference type="AlphaFoldDB" id="A0A6V8LL78"/>
<keyword evidence="3" id="KW-0804">Transcription</keyword>
<dbReference type="InterPro" id="IPR026881">
    <property type="entry name" value="WYL_dom"/>
</dbReference>
<keyword evidence="2" id="KW-0238">DNA-binding</keyword>
<dbReference type="InterPro" id="IPR001034">
    <property type="entry name" value="DeoR_HTH"/>
</dbReference>
<evidence type="ECO:0000256" key="1">
    <source>
        <dbReference type="ARBA" id="ARBA00023015"/>
    </source>
</evidence>
<keyword evidence="1" id="KW-0805">Transcription regulation</keyword>
<dbReference type="PANTHER" id="PTHR34580">
    <property type="match status" value="1"/>
</dbReference>
<dbReference type="GO" id="GO:0003700">
    <property type="term" value="F:DNA-binding transcription factor activity"/>
    <property type="evidence" value="ECO:0007669"/>
    <property type="project" value="InterPro"/>
</dbReference>
<accession>A0A6V8LL78</accession>
<evidence type="ECO:0000313" key="7">
    <source>
        <dbReference type="Proteomes" id="UP000482960"/>
    </source>
</evidence>
<reference evidence="6 7" key="1">
    <citation type="submission" date="2020-03" db="EMBL/GenBank/DDBJ databases">
        <title>Whole genome shotgun sequence of Phytohabitans rumicis NBRC 108638.</title>
        <authorList>
            <person name="Komaki H."/>
            <person name="Tamura T."/>
        </authorList>
    </citation>
    <scope>NUCLEOTIDE SEQUENCE [LARGE SCALE GENOMIC DNA]</scope>
    <source>
        <strain evidence="6 7">NBRC 108638</strain>
    </source>
</reference>
<comment type="caution">
    <text evidence="6">The sequence shown here is derived from an EMBL/GenBank/DDBJ whole genome shotgun (WGS) entry which is preliminary data.</text>
</comment>
<dbReference type="InterPro" id="IPR018356">
    <property type="entry name" value="Tscrpt_reg_HTH_DeoR_CS"/>
</dbReference>
<organism evidence="6 7">
    <name type="scientific">Phytohabitans rumicis</name>
    <dbReference type="NCBI Taxonomy" id="1076125"/>
    <lineage>
        <taxon>Bacteria</taxon>
        <taxon>Bacillati</taxon>
        <taxon>Actinomycetota</taxon>
        <taxon>Actinomycetes</taxon>
        <taxon>Micromonosporales</taxon>
        <taxon>Micromonosporaceae</taxon>
    </lineage>
</organism>
<evidence type="ECO:0000256" key="2">
    <source>
        <dbReference type="ARBA" id="ARBA00023125"/>
    </source>
</evidence>
<dbReference type="PROSITE" id="PS52050">
    <property type="entry name" value="WYL"/>
    <property type="match status" value="1"/>
</dbReference>
<reference evidence="6 7" key="2">
    <citation type="submission" date="2020-03" db="EMBL/GenBank/DDBJ databases">
        <authorList>
            <person name="Ichikawa N."/>
            <person name="Kimura A."/>
            <person name="Kitahashi Y."/>
            <person name="Uohara A."/>
        </authorList>
    </citation>
    <scope>NUCLEOTIDE SEQUENCE [LARGE SCALE GENOMIC DNA]</scope>
    <source>
        <strain evidence="6 7">NBRC 108638</strain>
    </source>
</reference>
<feature type="compositionally biased region" description="Low complexity" evidence="4">
    <location>
        <begin position="251"/>
        <end position="260"/>
    </location>
</feature>
<dbReference type="GO" id="GO:0003677">
    <property type="term" value="F:DNA binding"/>
    <property type="evidence" value="ECO:0007669"/>
    <property type="project" value="UniProtKB-KW"/>
</dbReference>
<dbReference type="SUPFAM" id="SSF46785">
    <property type="entry name" value="Winged helix' DNA-binding domain"/>
    <property type="match status" value="1"/>
</dbReference>